<feature type="binding site" description="in other chain" evidence="8">
    <location>
        <begin position="13"/>
        <end position="16"/>
    </location>
    <ligand>
        <name>IMP</name>
        <dbReference type="ChEBI" id="CHEBI:58053"/>
        <note>ligand shared between dimeric partners</note>
    </ligand>
</feature>
<evidence type="ECO:0000313" key="12">
    <source>
        <dbReference type="Proteomes" id="UP000184222"/>
    </source>
</evidence>
<keyword evidence="4 8" id="KW-0547">Nucleotide-binding</keyword>
<keyword evidence="3 8" id="KW-0479">Metal-binding</keyword>
<evidence type="ECO:0000256" key="6">
    <source>
        <dbReference type="ARBA" id="ARBA00022842"/>
    </source>
</evidence>
<accession>A0A1L4BQ77</accession>
<evidence type="ECO:0000313" key="11">
    <source>
        <dbReference type="EMBL" id="API85999.1"/>
    </source>
</evidence>
<feature type="binding site" description="in other chain" evidence="8">
    <location>
        <begin position="38"/>
        <end position="41"/>
    </location>
    <ligand>
        <name>IMP</name>
        <dbReference type="ChEBI" id="CHEBI:58053"/>
        <note>ligand shared between dimeric partners</note>
    </ligand>
</feature>
<feature type="binding site" description="in other chain" evidence="8">
    <location>
        <position position="129"/>
    </location>
    <ligand>
        <name>IMP</name>
        <dbReference type="ChEBI" id="CHEBI:58053"/>
        <note>ligand shared between dimeric partners</note>
    </ligand>
</feature>
<dbReference type="EC" id="6.3.4.4" evidence="8 10"/>
<dbReference type="Pfam" id="PF00709">
    <property type="entry name" value="Adenylsucc_synt"/>
    <property type="match status" value="1"/>
</dbReference>
<keyword evidence="8" id="KW-0963">Cytoplasm</keyword>
<dbReference type="PROSITE" id="PS00513">
    <property type="entry name" value="ADENYLOSUCCIN_SYN_2"/>
    <property type="match status" value="1"/>
</dbReference>
<dbReference type="InterPro" id="IPR042110">
    <property type="entry name" value="Adenylosuccinate_synth_dom2"/>
</dbReference>
<feature type="binding site" evidence="8">
    <location>
        <begin position="40"/>
        <end position="42"/>
    </location>
    <ligand>
        <name>GTP</name>
        <dbReference type="ChEBI" id="CHEBI:37565"/>
    </ligand>
</feature>
<dbReference type="OrthoDB" id="9807553at2"/>
<dbReference type="HAMAP" id="MF_00011">
    <property type="entry name" value="Adenylosucc_synth"/>
    <property type="match status" value="1"/>
</dbReference>
<feature type="binding site" evidence="8">
    <location>
        <begin position="410"/>
        <end position="412"/>
    </location>
    <ligand>
        <name>GTP</name>
        <dbReference type="ChEBI" id="CHEBI:37565"/>
    </ligand>
</feature>
<reference evidence="11 12" key="1">
    <citation type="journal article" date="2016" name="Appl. Environ. Microbiol.">
        <title>Whole genome relationships among Francisella bacteria of diverse origin define new species and provide specific regions for detection.</title>
        <authorList>
            <person name="Challacombe J.F."/>
            <person name="Petersen J.M."/>
            <person name="Gallegos-Graves V."/>
            <person name="Hodge D."/>
            <person name="Pillai S."/>
            <person name="Kuske C.R."/>
        </authorList>
    </citation>
    <scope>NUCLEOTIDE SEQUENCE [LARGE SCALE GENOMIC DNA]</scope>
    <source>
        <strain evidence="12">TX07-7310</strain>
    </source>
</reference>
<dbReference type="STRING" id="573570.F7310_00900"/>
<protein>
    <recommendedName>
        <fullName evidence="8 10">Adenylosuccinate synthetase</fullName>
        <shortName evidence="8">AMPSase</shortName>
        <shortName evidence="8">AdSS</shortName>
        <ecNumber evidence="8 10">6.3.4.4</ecNumber>
    </recommendedName>
    <alternativeName>
        <fullName evidence="8">IMP--aspartate ligase</fullName>
    </alternativeName>
</protein>
<name>A0A1L4BQ77_9GAMM</name>
<feature type="active site" description="Proton donor" evidence="8">
    <location>
        <position position="41"/>
    </location>
</feature>
<dbReference type="InterPro" id="IPR001114">
    <property type="entry name" value="Adenylosuccinate_synthetase"/>
</dbReference>
<dbReference type="NCBIfam" id="TIGR00184">
    <property type="entry name" value="purA"/>
    <property type="match status" value="1"/>
</dbReference>
<dbReference type="KEGG" id="frx:F7310_00900"/>
<dbReference type="Gene3D" id="3.90.170.10">
    <property type="entry name" value="Adenylosuccinate Synthetase, subunit A, domain 3"/>
    <property type="match status" value="1"/>
</dbReference>
<dbReference type="GO" id="GO:0005737">
    <property type="term" value="C:cytoplasm"/>
    <property type="evidence" value="ECO:0007669"/>
    <property type="project" value="UniProtKB-SubCell"/>
</dbReference>
<dbReference type="Gene3D" id="1.10.300.10">
    <property type="entry name" value="Adenylosuccinate Synthetase, subunit A, domain 2"/>
    <property type="match status" value="1"/>
</dbReference>
<dbReference type="PROSITE" id="PS01266">
    <property type="entry name" value="ADENYLOSUCCIN_SYN_1"/>
    <property type="match status" value="1"/>
</dbReference>
<dbReference type="RefSeq" id="WP_072711199.1">
    <property type="nucleotide sequence ID" value="NZ_CP016796.1"/>
</dbReference>
<evidence type="ECO:0000256" key="7">
    <source>
        <dbReference type="ARBA" id="ARBA00023134"/>
    </source>
</evidence>
<dbReference type="FunFam" id="3.90.170.10:FF:000001">
    <property type="entry name" value="Adenylosuccinate synthetase"/>
    <property type="match status" value="1"/>
</dbReference>
<dbReference type="AlphaFoldDB" id="A0A1L4BQ77"/>
<dbReference type="EMBL" id="CP016796">
    <property type="protein sequence ID" value="API85999.1"/>
    <property type="molecule type" value="Genomic_DNA"/>
</dbReference>
<evidence type="ECO:0000256" key="5">
    <source>
        <dbReference type="ARBA" id="ARBA00022755"/>
    </source>
</evidence>
<feature type="binding site" evidence="8">
    <location>
        <position position="305"/>
    </location>
    <ligand>
        <name>GTP</name>
        <dbReference type="ChEBI" id="CHEBI:37565"/>
    </ligand>
</feature>
<evidence type="ECO:0000256" key="1">
    <source>
        <dbReference type="ARBA" id="ARBA00011738"/>
    </source>
</evidence>
<comment type="pathway">
    <text evidence="8 10">Purine metabolism; AMP biosynthesis via de novo pathway; AMP from IMP: step 1/2.</text>
</comment>
<proteinExistence type="inferred from homology"/>
<feature type="binding site" evidence="8">
    <location>
        <position position="13"/>
    </location>
    <ligand>
        <name>Mg(2+)</name>
        <dbReference type="ChEBI" id="CHEBI:18420"/>
    </ligand>
</feature>
<dbReference type="GO" id="GO:0000287">
    <property type="term" value="F:magnesium ion binding"/>
    <property type="evidence" value="ECO:0007669"/>
    <property type="project" value="UniProtKB-UniRule"/>
</dbReference>
<gene>
    <name evidence="8" type="primary">purA</name>
    <name evidence="11" type="ORF">F7310_00900</name>
</gene>
<feature type="binding site" description="in other chain" evidence="8">
    <location>
        <position position="303"/>
    </location>
    <ligand>
        <name>IMP</name>
        <dbReference type="ChEBI" id="CHEBI:58053"/>
        <note>ligand shared between dimeric partners</note>
    </ligand>
</feature>
<evidence type="ECO:0000256" key="9">
    <source>
        <dbReference type="PROSITE-ProRule" id="PRU10134"/>
    </source>
</evidence>
<dbReference type="SMART" id="SM00788">
    <property type="entry name" value="Adenylsucc_synt"/>
    <property type="match status" value="1"/>
</dbReference>
<comment type="cofactor">
    <cofactor evidence="8">
        <name>Mg(2+)</name>
        <dbReference type="ChEBI" id="CHEBI:18420"/>
    </cofactor>
    <text evidence="8">Binds 1 Mg(2+) ion per subunit.</text>
</comment>
<keyword evidence="7 8" id="KW-0342">GTP-binding</keyword>
<keyword evidence="5 8" id="KW-0658">Purine biosynthesis</keyword>
<feature type="binding site" evidence="8">
    <location>
        <begin position="12"/>
        <end position="18"/>
    </location>
    <ligand>
        <name>GTP</name>
        <dbReference type="ChEBI" id="CHEBI:37565"/>
    </ligand>
</feature>
<dbReference type="InterPro" id="IPR027417">
    <property type="entry name" value="P-loop_NTPase"/>
</dbReference>
<dbReference type="InterPro" id="IPR018220">
    <property type="entry name" value="Adenylosuccin_syn_GTP-bd"/>
</dbReference>
<dbReference type="GO" id="GO:0005525">
    <property type="term" value="F:GTP binding"/>
    <property type="evidence" value="ECO:0007669"/>
    <property type="project" value="UniProtKB-UniRule"/>
</dbReference>
<keyword evidence="12" id="KW-1185">Reference proteome</keyword>
<evidence type="ECO:0000256" key="8">
    <source>
        <dbReference type="HAMAP-Rule" id="MF_00011"/>
    </source>
</evidence>
<dbReference type="UniPathway" id="UPA00075">
    <property type="reaction ID" value="UER00335"/>
</dbReference>
<evidence type="ECO:0000256" key="2">
    <source>
        <dbReference type="ARBA" id="ARBA00022598"/>
    </source>
</evidence>
<feature type="active site" evidence="9">
    <location>
        <position position="140"/>
    </location>
</feature>
<comment type="similarity">
    <text evidence="8 10">Belongs to the adenylosuccinate synthetase family.</text>
</comment>
<comment type="subunit">
    <text evidence="1 8">Homodimer.</text>
</comment>
<feature type="binding site" description="in other chain" evidence="8">
    <location>
        <position position="224"/>
    </location>
    <ligand>
        <name>IMP</name>
        <dbReference type="ChEBI" id="CHEBI:58053"/>
        <note>ligand shared between dimeric partners</note>
    </ligand>
</feature>
<dbReference type="FunFam" id="1.10.300.10:FF:000001">
    <property type="entry name" value="Adenylosuccinate synthetase"/>
    <property type="match status" value="1"/>
</dbReference>
<dbReference type="CDD" id="cd03108">
    <property type="entry name" value="AdSS"/>
    <property type="match status" value="1"/>
</dbReference>
<sequence>MSKIVIVGAQWGDEGKGKIADTLAEKSDLVVRYQGGNNAGHTLVVDGKKTFLHLIPSGVLHKHTKCVIGHGVVLDPVALDSEIARLQETGINISADNLFVSESCTVITSYHKLLDAVRENSTTEKIGTTGKGIGPAYEDKVSRKAIKFKHLFDKDLLRSRLEISLAEKETLFRDLYKVEYPSIDEEFERLYSLGQKLKQYAKDTFSIIDSAISEGKNIVYEGAQGVLLDVDYGTYPFVTSSNTSVAGVYSGATTAGSDLDHVIGITKAYTTRVGEGPFPTELFDDVGNFIQSKGGEIGVTTGRTRRCGWLDLPLLKYSAKCSNLTSIALTKVDVLSDMDTLKICIGYKYEGKEIYCAYPGIDLYKVEPILVDLEPFSIDEKVTKNNMPDALVTYLKTIENHIGIPISSLAYGPSREQILFFEDYFKKG</sequence>
<feature type="binding site" evidence="8">
    <location>
        <position position="143"/>
    </location>
    <ligand>
        <name>IMP</name>
        <dbReference type="ChEBI" id="CHEBI:58053"/>
        <note>ligand shared between dimeric partners</note>
    </ligand>
</feature>
<keyword evidence="2 8" id="KW-0436">Ligase</keyword>
<dbReference type="Gene3D" id="3.40.440.10">
    <property type="entry name" value="Adenylosuccinate Synthetase, subunit A, domain 1"/>
    <property type="match status" value="1"/>
</dbReference>
<comment type="subcellular location">
    <subcellularLocation>
        <location evidence="8">Cytoplasm</location>
    </subcellularLocation>
</comment>
<feature type="binding site" evidence="8">
    <location>
        <position position="40"/>
    </location>
    <ligand>
        <name>Mg(2+)</name>
        <dbReference type="ChEBI" id="CHEBI:18420"/>
    </ligand>
</feature>
<dbReference type="GO" id="GO:0004019">
    <property type="term" value="F:adenylosuccinate synthase activity"/>
    <property type="evidence" value="ECO:0007669"/>
    <property type="project" value="UniProtKB-UniRule"/>
</dbReference>
<dbReference type="InterPro" id="IPR033128">
    <property type="entry name" value="Adenylosuccin_syn_Lys_AS"/>
</dbReference>
<organism evidence="11 12">
    <name type="scientific">Francisella uliginis</name>
    <dbReference type="NCBI Taxonomy" id="573570"/>
    <lineage>
        <taxon>Bacteria</taxon>
        <taxon>Pseudomonadati</taxon>
        <taxon>Pseudomonadota</taxon>
        <taxon>Gammaproteobacteria</taxon>
        <taxon>Thiotrichales</taxon>
        <taxon>Francisellaceae</taxon>
        <taxon>Francisella</taxon>
    </lineage>
</organism>
<feature type="binding site" evidence="8">
    <location>
        <begin position="331"/>
        <end position="333"/>
    </location>
    <ligand>
        <name>GTP</name>
        <dbReference type="ChEBI" id="CHEBI:37565"/>
    </ligand>
</feature>
<dbReference type="Proteomes" id="UP000184222">
    <property type="component" value="Chromosome"/>
</dbReference>
<feature type="binding site" evidence="8">
    <location>
        <begin position="299"/>
        <end position="305"/>
    </location>
    <ligand>
        <name>substrate</name>
    </ligand>
</feature>
<evidence type="ECO:0000256" key="3">
    <source>
        <dbReference type="ARBA" id="ARBA00022723"/>
    </source>
</evidence>
<comment type="catalytic activity">
    <reaction evidence="8 10">
        <text>IMP + L-aspartate + GTP = N(6)-(1,2-dicarboxyethyl)-AMP + GDP + phosphate + 2 H(+)</text>
        <dbReference type="Rhea" id="RHEA:15753"/>
        <dbReference type="ChEBI" id="CHEBI:15378"/>
        <dbReference type="ChEBI" id="CHEBI:29991"/>
        <dbReference type="ChEBI" id="CHEBI:37565"/>
        <dbReference type="ChEBI" id="CHEBI:43474"/>
        <dbReference type="ChEBI" id="CHEBI:57567"/>
        <dbReference type="ChEBI" id="CHEBI:58053"/>
        <dbReference type="ChEBI" id="CHEBI:58189"/>
        <dbReference type="EC" id="6.3.4.4"/>
    </reaction>
</comment>
<dbReference type="SUPFAM" id="SSF52540">
    <property type="entry name" value="P-loop containing nucleoside triphosphate hydrolases"/>
    <property type="match status" value="1"/>
</dbReference>
<feature type="binding site" description="in other chain" evidence="8">
    <location>
        <position position="239"/>
    </location>
    <ligand>
        <name>IMP</name>
        <dbReference type="ChEBI" id="CHEBI:58053"/>
        <note>ligand shared between dimeric partners</note>
    </ligand>
</feature>
<dbReference type="InterPro" id="IPR042111">
    <property type="entry name" value="Adenylosuccinate_synth_dom3"/>
</dbReference>
<dbReference type="PANTHER" id="PTHR11846:SF0">
    <property type="entry name" value="ADENYLOSUCCINATE SYNTHETASE"/>
    <property type="match status" value="1"/>
</dbReference>
<dbReference type="PANTHER" id="PTHR11846">
    <property type="entry name" value="ADENYLOSUCCINATE SYNTHETASE"/>
    <property type="match status" value="1"/>
</dbReference>
<feature type="active site" description="Proton acceptor" evidence="8">
    <location>
        <position position="13"/>
    </location>
</feature>
<dbReference type="GO" id="GO:0044208">
    <property type="term" value="P:'de novo' AMP biosynthetic process"/>
    <property type="evidence" value="ECO:0007669"/>
    <property type="project" value="UniProtKB-UniRule"/>
</dbReference>
<dbReference type="NCBIfam" id="NF002223">
    <property type="entry name" value="PRK01117.1"/>
    <property type="match status" value="1"/>
</dbReference>
<evidence type="ECO:0000256" key="4">
    <source>
        <dbReference type="ARBA" id="ARBA00022741"/>
    </source>
</evidence>
<dbReference type="InterPro" id="IPR042109">
    <property type="entry name" value="Adenylosuccinate_synth_dom1"/>
</dbReference>
<dbReference type="GO" id="GO:0046040">
    <property type="term" value="P:IMP metabolic process"/>
    <property type="evidence" value="ECO:0007669"/>
    <property type="project" value="TreeGrafter"/>
</dbReference>
<comment type="function">
    <text evidence="8">Plays an important role in the de novo pathway of purine nucleotide biosynthesis. Catalyzes the first committed step in the biosynthesis of AMP from IMP.</text>
</comment>
<evidence type="ECO:0000256" key="10">
    <source>
        <dbReference type="RuleBase" id="RU000520"/>
    </source>
</evidence>
<keyword evidence="6 8" id="KW-0460">Magnesium</keyword>